<keyword evidence="2" id="KW-1185">Reference proteome</keyword>
<dbReference type="EMBL" id="CP030840">
    <property type="protein sequence ID" value="AXC13056.1"/>
    <property type="molecule type" value="Genomic_DNA"/>
</dbReference>
<gene>
    <name evidence="1" type="ORF">ACPOL_3777</name>
</gene>
<sequence>MSNLTAFVEPDLFTHDIDLQISDQPKRVGGQKPTRRSTLQMENVECSSKILGEGGHFLPL</sequence>
<dbReference type="KEGG" id="abas:ACPOL_3777"/>
<protein>
    <submittedName>
        <fullName evidence="1">Uncharacterized protein</fullName>
    </submittedName>
</protein>
<organism evidence="1 2">
    <name type="scientific">Acidisarcina polymorpha</name>
    <dbReference type="NCBI Taxonomy" id="2211140"/>
    <lineage>
        <taxon>Bacteria</taxon>
        <taxon>Pseudomonadati</taxon>
        <taxon>Acidobacteriota</taxon>
        <taxon>Terriglobia</taxon>
        <taxon>Terriglobales</taxon>
        <taxon>Acidobacteriaceae</taxon>
        <taxon>Acidisarcina</taxon>
    </lineage>
</organism>
<evidence type="ECO:0000313" key="2">
    <source>
        <dbReference type="Proteomes" id="UP000253606"/>
    </source>
</evidence>
<name>A0A2Z5G3F3_9BACT</name>
<dbReference type="Proteomes" id="UP000253606">
    <property type="component" value="Chromosome"/>
</dbReference>
<proteinExistence type="predicted"/>
<reference evidence="1 2" key="1">
    <citation type="journal article" date="2018" name="Front. Microbiol.">
        <title>Hydrolytic Capabilities as a Key to Environmental Success: Chitinolytic and Cellulolytic Acidobacteria From Acidic Sub-arctic Soils and Boreal Peatlands.</title>
        <authorList>
            <person name="Belova S.E."/>
            <person name="Ravin N.V."/>
            <person name="Pankratov T.A."/>
            <person name="Rakitin A.L."/>
            <person name="Ivanova A.A."/>
            <person name="Beletsky A.V."/>
            <person name="Mardanov A.V."/>
            <person name="Sinninghe Damste J.S."/>
            <person name="Dedysh S.N."/>
        </authorList>
    </citation>
    <scope>NUCLEOTIDE SEQUENCE [LARGE SCALE GENOMIC DNA]</scope>
    <source>
        <strain evidence="1 2">SBC82</strain>
    </source>
</reference>
<evidence type="ECO:0000313" key="1">
    <source>
        <dbReference type="EMBL" id="AXC13056.1"/>
    </source>
</evidence>
<dbReference type="AlphaFoldDB" id="A0A2Z5G3F3"/>
<accession>A0A2Z5G3F3</accession>